<keyword evidence="2" id="KW-1133">Transmembrane helix</keyword>
<dbReference type="AlphaFoldDB" id="A0AAJ1NDD7"/>
<sequence>MKKKLLPICAMALLTVGYSSVASADTGTVTKEEVVQQQQDKAKKEEAIKVQQKNEEEKKQAAQAQEKSDMAKKEEAIKAAPKSEEEKKRIAQEQLKNDIAKKEAAQVQQTNAATKKEVAKPAVQGEKLPNTASNHVAMMALSACLVGIGTLFGLNRRNKVKA</sequence>
<comment type="caution">
    <text evidence="4">The sequence shown here is derived from an EMBL/GenBank/DDBJ whole genome shotgun (WGS) entry which is preliminary data.</text>
</comment>
<feature type="region of interest" description="Disordered" evidence="1">
    <location>
        <begin position="101"/>
        <end position="126"/>
    </location>
</feature>
<evidence type="ECO:0000256" key="1">
    <source>
        <dbReference type="SAM" id="MobiDB-lite"/>
    </source>
</evidence>
<evidence type="ECO:0000313" key="4">
    <source>
        <dbReference type="EMBL" id="MDG0954271.1"/>
    </source>
</evidence>
<feature type="transmembrane region" description="Helical" evidence="2">
    <location>
        <begin position="136"/>
        <end position="154"/>
    </location>
</feature>
<dbReference type="EMBL" id="JARPRR010000012">
    <property type="protein sequence ID" value="MDG0954271.1"/>
    <property type="molecule type" value="Genomic_DNA"/>
</dbReference>
<name>A0AAJ1NDD7_9BACI</name>
<gene>
    <name evidence="4" type="ORF">P6U19_16895</name>
</gene>
<feature type="region of interest" description="Disordered" evidence="1">
    <location>
        <begin position="39"/>
        <end position="89"/>
    </location>
</feature>
<evidence type="ECO:0000256" key="2">
    <source>
        <dbReference type="SAM" id="Phobius"/>
    </source>
</evidence>
<evidence type="ECO:0000313" key="5">
    <source>
        <dbReference type="Proteomes" id="UP001216801"/>
    </source>
</evidence>
<dbReference type="NCBIfam" id="TIGR01167">
    <property type="entry name" value="LPXTG_anchor"/>
    <property type="match status" value="1"/>
</dbReference>
<accession>A0AAJ1NDD7</accession>
<feature type="chain" id="PRO_5042523870" evidence="3">
    <location>
        <begin position="25"/>
        <end position="162"/>
    </location>
</feature>
<proteinExistence type="predicted"/>
<organism evidence="4 5">
    <name type="scientific">Bacillus paranthracis</name>
    <dbReference type="NCBI Taxonomy" id="2026186"/>
    <lineage>
        <taxon>Bacteria</taxon>
        <taxon>Bacillati</taxon>
        <taxon>Bacillota</taxon>
        <taxon>Bacilli</taxon>
        <taxon>Bacillales</taxon>
        <taxon>Bacillaceae</taxon>
        <taxon>Bacillus</taxon>
        <taxon>Bacillus cereus group</taxon>
    </lineage>
</organism>
<feature type="signal peptide" evidence="3">
    <location>
        <begin position="1"/>
        <end position="24"/>
    </location>
</feature>
<dbReference type="Proteomes" id="UP001216801">
    <property type="component" value="Unassembled WGS sequence"/>
</dbReference>
<keyword evidence="2" id="KW-0472">Membrane</keyword>
<reference evidence="4" key="1">
    <citation type="submission" date="2023-03" db="EMBL/GenBank/DDBJ databases">
        <title>Genetic diversity of Bacillus cereus sensu lato isolates from Slovenia.</title>
        <authorList>
            <person name="Abdelli M."/>
        </authorList>
    </citation>
    <scope>NUCLEOTIDE SEQUENCE</scope>
    <source>
        <strain evidence="4">SIBC39</strain>
    </source>
</reference>
<keyword evidence="2" id="KW-0812">Transmembrane</keyword>
<keyword evidence="3" id="KW-0732">Signal</keyword>
<evidence type="ECO:0000256" key="3">
    <source>
        <dbReference type="SAM" id="SignalP"/>
    </source>
</evidence>
<protein>
    <submittedName>
        <fullName evidence="4">LPXTG cell wall anchor domain-containing protein</fullName>
    </submittedName>
</protein>
<dbReference type="RefSeq" id="WP_044793611.1">
    <property type="nucleotide sequence ID" value="NZ_JAQEBQ010000015.1"/>
</dbReference>